<evidence type="ECO:0000313" key="3">
    <source>
        <dbReference type="Proteomes" id="UP001279660"/>
    </source>
</evidence>
<dbReference type="InterPro" id="IPR000600">
    <property type="entry name" value="ROK"/>
</dbReference>
<accession>A0ABU4PNH6</accession>
<dbReference type="SUPFAM" id="SSF53067">
    <property type="entry name" value="Actin-like ATPase domain"/>
    <property type="match status" value="1"/>
</dbReference>
<dbReference type="Proteomes" id="UP001279660">
    <property type="component" value="Unassembled WGS sequence"/>
</dbReference>
<dbReference type="PANTHER" id="PTHR18964:SF149">
    <property type="entry name" value="BIFUNCTIONAL UDP-N-ACETYLGLUCOSAMINE 2-EPIMERASE_N-ACETYLMANNOSAMINE KINASE"/>
    <property type="match status" value="1"/>
</dbReference>
<keyword evidence="3" id="KW-1185">Reference proteome</keyword>
<dbReference type="PANTHER" id="PTHR18964">
    <property type="entry name" value="ROK (REPRESSOR, ORF, KINASE) FAMILY"/>
    <property type="match status" value="1"/>
</dbReference>
<evidence type="ECO:0000313" key="2">
    <source>
        <dbReference type="EMBL" id="MDX5985713.1"/>
    </source>
</evidence>
<proteinExistence type="inferred from homology"/>
<comment type="similarity">
    <text evidence="1">Belongs to the ROK (NagC/XylR) family.</text>
</comment>
<protein>
    <submittedName>
        <fullName evidence="2">ROK family protein</fullName>
    </submittedName>
</protein>
<reference evidence="2 3" key="1">
    <citation type="submission" date="2023-11" db="EMBL/GenBank/DDBJ databases">
        <title>MicrobeMod: A computational toolkit for identifying prokaryotic methylation and restriction-modification with nanopore sequencing.</title>
        <authorList>
            <person name="Crits-Christoph A."/>
            <person name="Kang S.C."/>
            <person name="Lee H."/>
            <person name="Ostrov N."/>
        </authorList>
    </citation>
    <scope>NUCLEOTIDE SEQUENCE [LARGE SCALE GENOMIC DNA]</scope>
    <source>
        <strain evidence="2 3">ATCC 14820</strain>
    </source>
</reference>
<dbReference type="Gene3D" id="3.30.420.40">
    <property type="match status" value="2"/>
</dbReference>
<dbReference type="InterPro" id="IPR036388">
    <property type="entry name" value="WH-like_DNA-bd_sf"/>
</dbReference>
<dbReference type="Pfam" id="PF00480">
    <property type="entry name" value="ROK"/>
    <property type="match status" value="1"/>
</dbReference>
<dbReference type="InterPro" id="IPR036390">
    <property type="entry name" value="WH_DNA-bd_sf"/>
</dbReference>
<evidence type="ECO:0000256" key="1">
    <source>
        <dbReference type="ARBA" id="ARBA00006479"/>
    </source>
</evidence>
<gene>
    <name evidence="2" type="ORF">SIL82_15780</name>
</gene>
<dbReference type="CDD" id="cd23763">
    <property type="entry name" value="ASKHA_ATPase_ROK"/>
    <property type="match status" value="1"/>
</dbReference>
<organism evidence="2 3">
    <name type="scientific">Sphingomonas echinoides</name>
    <dbReference type="NCBI Taxonomy" id="59803"/>
    <lineage>
        <taxon>Bacteria</taxon>
        <taxon>Pseudomonadati</taxon>
        <taxon>Pseudomonadota</taxon>
        <taxon>Alphaproteobacteria</taxon>
        <taxon>Sphingomonadales</taxon>
        <taxon>Sphingomonadaceae</taxon>
        <taxon>Sphingomonas</taxon>
    </lineage>
</organism>
<dbReference type="EMBL" id="JAWXXV010000001">
    <property type="protein sequence ID" value="MDX5985713.1"/>
    <property type="molecule type" value="Genomic_DNA"/>
</dbReference>
<comment type="caution">
    <text evidence="2">The sequence shown here is derived from an EMBL/GenBank/DDBJ whole genome shotgun (WGS) entry which is preliminary data.</text>
</comment>
<dbReference type="SUPFAM" id="SSF46785">
    <property type="entry name" value="Winged helix' DNA-binding domain"/>
    <property type="match status" value="1"/>
</dbReference>
<dbReference type="Gene3D" id="1.10.10.10">
    <property type="entry name" value="Winged helix-like DNA-binding domain superfamily/Winged helix DNA-binding domain"/>
    <property type="match status" value="1"/>
</dbReference>
<sequence>MRCLRLSGPASRSALVSTLDFSPAKLTKLSQRLLAIGLVEEMEDAGPQGRGRPAMPLRIAPGAGYAIGTTAHKGVLDIALVDYAGSIIAQSAEPFHDHDPRTLCRAVRTRILDMIDRHDLVGARLLGLGIGMPGLASSPDGEHWRTVPELWGARDVPIRAMLEDMLALPVWIENDATATALAEYYMADPSDRSATMVAILLGYGIGAGVVVDGRLLRGAMGNAGDIGAFYPMDRPRPSPVDLLSVLRADGCEIDSVADVGDKASQHQAVVDAWVVRAADQLRLVVESALAWFDPGRIVLSGPLPYALVARLADRLNAAGISRGPYSTFMPEVLASRLGGTAITLGAALLPIHASIAL</sequence>
<name>A0ABU4PNH6_9SPHN</name>
<dbReference type="RefSeq" id="WP_245535587.1">
    <property type="nucleotide sequence ID" value="NZ_JAWXXV010000001.1"/>
</dbReference>
<dbReference type="InterPro" id="IPR043129">
    <property type="entry name" value="ATPase_NBD"/>
</dbReference>